<dbReference type="PANTHER" id="PTHR45667">
    <property type="entry name" value="S-ADENOSYLMETHIONINE MITOCHONDRIAL CARRIER PROTEIN"/>
    <property type="match status" value="1"/>
</dbReference>
<keyword evidence="6" id="KW-0999">Mitochondrion inner membrane</keyword>
<dbReference type="OrthoDB" id="250329at2759"/>
<reference evidence="12 13" key="1">
    <citation type="journal article" date="2016" name="BMC Genomics">
        <title>Comparative genomic and transcriptomic analyses of the Fuzhuan brick tea-fermentation fungus Aspergillus cristatus.</title>
        <authorList>
            <person name="Ge Y."/>
            <person name="Wang Y."/>
            <person name="Liu Y."/>
            <person name="Tan Y."/>
            <person name="Ren X."/>
            <person name="Zhang X."/>
            <person name="Hyde K.D."/>
            <person name="Liu Y."/>
            <person name="Liu Z."/>
        </authorList>
    </citation>
    <scope>NUCLEOTIDE SEQUENCE [LARGE SCALE GENOMIC DNA]</scope>
    <source>
        <strain evidence="12 13">GZAAS20.1005</strain>
    </source>
</reference>
<protein>
    <recommendedName>
        <fullName evidence="14">Mitochondrial carrier</fullName>
    </recommendedName>
</protein>
<organism evidence="12 13">
    <name type="scientific">Aspergillus cristatus</name>
    <name type="common">Chinese Fuzhuan brick tea-fermentation fungus</name>
    <name type="synonym">Eurotium cristatum</name>
    <dbReference type="NCBI Taxonomy" id="573508"/>
    <lineage>
        <taxon>Eukaryota</taxon>
        <taxon>Fungi</taxon>
        <taxon>Dikarya</taxon>
        <taxon>Ascomycota</taxon>
        <taxon>Pezizomycotina</taxon>
        <taxon>Eurotiomycetes</taxon>
        <taxon>Eurotiomycetidae</taxon>
        <taxon>Eurotiales</taxon>
        <taxon>Aspergillaceae</taxon>
        <taxon>Aspergillus</taxon>
        <taxon>Aspergillus subgen. Aspergillus</taxon>
    </lineage>
</organism>
<feature type="transmembrane region" description="Helical" evidence="11">
    <location>
        <begin position="320"/>
        <end position="341"/>
    </location>
</feature>
<sequence>MYNTNTDIWIAGAIAAVTVDFLVYPFDTLKTRIQAPDYEKRYKDAKTGAIRRDVLFKGVYQGVWSVVLSTIPASGAFFTTYEAVKYTLGETSRTTRAQRSSQSQNETIHKFPVLHSLPTPIVHAIASSTAEMVSCLMITPTEVLKQNAQVIEKSGGQQTAAIQVFSRFRHKPWKLWSGYAALVGRNLPFTGLHFPLFEYVRSHVVDWRQEEKRKDKDGNGGELGRIQEWNPVLERAVLTGFSAGLSGMIASVVTTPIDVVKTRVMLAASNGNVSGGEGGDAAPGPDTMKKIGTRGTIDVWKEIWENEGIKGLFKGGLIRAAWTAVSLGLYLSIYEAVRFYLENRRKDRDGKAQEKEGEGVI</sequence>
<dbReference type="AlphaFoldDB" id="A0A1E3BLH8"/>
<feature type="repeat" description="Solcar" evidence="9">
    <location>
        <begin position="234"/>
        <end position="340"/>
    </location>
</feature>
<evidence type="ECO:0000256" key="5">
    <source>
        <dbReference type="ARBA" id="ARBA00022737"/>
    </source>
</evidence>
<comment type="similarity">
    <text evidence="2 10">Belongs to the mitochondrial carrier (TC 2.A.29) family.</text>
</comment>
<keyword evidence="4 9" id="KW-0812">Transmembrane</keyword>
<evidence type="ECO:0000256" key="4">
    <source>
        <dbReference type="ARBA" id="ARBA00022692"/>
    </source>
</evidence>
<gene>
    <name evidence="12" type="ORF">SI65_02666</name>
</gene>
<evidence type="ECO:0000256" key="6">
    <source>
        <dbReference type="ARBA" id="ARBA00022792"/>
    </source>
</evidence>
<evidence type="ECO:0000256" key="10">
    <source>
        <dbReference type="RuleBase" id="RU000488"/>
    </source>
</evidence>
<keyword evidence="6" id="KW-0496">Mitochondrion</keyword>
<proteinExistence type="inferred from homology"/>
<evidence type="ECO:0000256" key="11">
    <source>
        <dbReference type="SAM" id="Phobius"/>
    </source>
</evidence>
<dbReference type="VEuPathDB" id="FungiDB:SI65_02666"/>
<dbReference type="PROSITE" id="PS50920">
    <property type="entry name" value="SOLCAR"/>
    <property type="match status" value="3"/>
</dbReference>
<evidence type="ECO:0000256" key="1">
    <source>
        <dbReference type="ARBA" id="ARBA00004141"/>
    </source>
</evidence>
<dbReference type="Gene3D" id="1.50.40.10">
    <property type="entry name" value="Mitochondrial carrier domain"/>
    <property type="match status" value="1"/>
</dbReference>
<comment type="caution">
    <text evidence="12">The sequence shown here is derived from an EMBL/GenBank/DDBJ whole genome shotgun (WGS) entry which is preliminary data.</text>
</comment>
<keyword evidence="7 11" id="KW-1133">Transmembrane helix</keyword>
<evidence type="ECO:0000256" key="7">
    <source>
        <dbReference type="ARBA" id="ARBA00022989"/>
    </source>
</evidence>
<dbReference type="InterPro" id="IPR018108">
    <property type="entry name" value="MCP_transmembrane"/>
</dbReference>
<evidence type="ECO:0000256" key="2">
    <source>
        <dbReference type="ARBA" id="ARBA00006375"/>
    </source>
</evidence>
<feature type="repeat" description="Solcar" evidence="9">
    <location>
        <begin position="3"/>
        <end position="87"/>
    </location>
</feature>
<dbReference type="EMBL" id="JXNT01000002">
    <property type="protein sequence ID" value="ODM21822.1"/>
    <property type="molecule type" value="Genomic_DNA"/>
</dbReference>
<name>A0A1E3BLH8_ASPCR</name>
<keyword evidence="8 9" id="KW-0472">Membrane</keyword>
<dbReference type="GO" id="GO:0016020">
    <property type="term" value="C:membrane"/>
    <property type="evidence" value="ECO:0007669"/>
    <property type="project" value="UniProtKB-SubCell"/>
</dbReference>
<evidence type="ECO:0000313" key="13">
    <source>
        <dbReference type="Proteomes" id="UP000094569"/>
    </source>
</evidence>
<keyword evidence="13" id="KW-1185">Reference proteome</keyword>
<accession>A0A1E3BLH8</accession>
<evidence type="ECO:0000256" key="3">
    <source>
        <dbReference type="ARBA" id="ARBA00022448"/>
    </source>
</evidence>
<evidence type="ECO:0000256" key="9">
    <source>
        <dbReference type="PROSITE-ProRule" id="PRU00282"/>
    </source>
</evidence>
<evidence type="ECO:0008006" key="14">
    <source>
        <dbReference type="Google" id="ProtNLM"/>
    </source>
</evidence>
<dbReference type="SUPFAM" id="SSF103506">
    <property type="entry name" value="Mitochondrial carrier"/>
    <property type="match status" value="1"/>
</dbReference>
<feature type="repeat" description="Solcar" evidence="9">
    <location>
        <begin position="118"/>
        <end position="203"/>
    </location>
</feature>
<keyword evidence="3 10" id="KW-0813">Transport</keyword>
<dbReference type="InterPro" id="IPR023395">
    <property type="entry name" value="MCP_dom_sf"/>
</dbReference>
<comment type="subcellular location">
    <subcellularLocation>
        <location evidence="1">Membrane</location>
        <topology evidence="1">Multi-pass membrane protein</topology>
    </subcellularLocation>
</comment>
<evidence type="ECO:0000256" key="8">
    <source>
        <dbReference type="ARBA" id="ARBA00023136"/>
    </source>
</evidence>
<keyword evidence="5" id="KW-0677">Repeat</keyword>
<dbReference type="Pfam" id="PF00153">
    <property type="entry name" value="Mito_carr"/>
    <property type="match status" value="3"/>
</dbReference>
<evidence type="ECO:0000313" key="12">
    <source>
        <dbReference type="EMBL" id="ODM21822.1"/>
    </source>
</evidence>
<dbReference type="Proteomes" id="UP000094569">
    <property type="component" value="Unassembled WGS sequence"/>
</dbReference>